<dbReference type="InterPro" id="IPR013785">
    <property type="entry name" value="Aldolase_TIM"/>
</dbReference>
<dbReference type="InterPro" id="IPR001585">
    <property type="entry name" value="TAL/FSA"/>
</dbReference>
<accession>A0A6J5YMX3</accession>
<sequence>MSNSPLLEMTKTTQTVLWNDSADPKELAQSISWGAVGATCNPVIALSAIKADVPLWTSRIRDHVAANPTATEDEVGWEMVKKLSIEAAALLEPAFKKYNGINGRLSVQTDPRYYRDTDALWRQAVEFSTLAENIIVKIPVTTAGVDAFEEATYHGVSINATVSFTVAQTIAVAEAVERGLKRREAEGLDISTMGPVCTIMVGRTDDWMRVSAERDKITVDPGVTEWAGVAVFKKAYQLYQERGYRTRLLSAAFRNHMHWSEFIGGNVVISPPFGWQTRINSSHVDATPRINNPVDPTIVDTLYRNFPEFVRAFDEDALPISEFTSYGATARTLRQFLAANNELESFVRDVTVPNPDN</sequence>
<dbReference type="AlphaFoldDB" id="A0A6J5YMX3"/>
<dbReference type="GO" id="GO:0005975">
    <property type="term" value="P:carbohydrate metabolic process"/>
    <property type="evidence" value="ECO:0007669"/>
    <property type="project" value="InterPro"/>
</dbReference>
<proteinExistence type="predicted"/>
<dbReference type="Pfam" id="PF00923">
    <property type="entry name" value="TAL_FSA"/>
    <property type="match status" value="1"/>
</dbReference>
<name>A0A6J5YMX3_9ZZZZ</name>
<organism evidence="2">
    <name type="scientific">freshwater metagenome</name>
    <dbReference type="NCBI Taxonomy" id="449393"/>
    <lineage>
        <taxon>unclassified sequences</taxon>
        <taxon>metagenomes</taxon>
        <taxon>ecological metagenomes</taxon>
    </lineage>
</organism>
<evidence type="ECO:0000256" key="1">
    <source>
        <dbReference type="ARBA" id="ARBA00023270"/>
    </source>
</evidence>
<dbReference type="SUPFAM" id="SSF51569">
    <property type="entry name" value="Aldolase"/>
    <property type="match status" value="1"/>
</dbReference>
<evidence type="ECO:0000313" key="2">
    <source>
        <dbReference type="EMBL" id="CAB4331621.1"/>
    </source>
</evidence>
<reference evidence="2" key="1">
    <citation type="submission" date="2020-05" db="EMBL/GenBank/DDBJ databases">
        <authorList>
            <person name="Chiriac C."/>
            <person name="Salcher M."/>
            <person name="Ghai R."/>
            <person name="Kavagutti S V."/>
        </authorList>
    </citation>
    <scope>NUCLEOTIDE SEQUENCE</scope>
</reference>
<gene>
    <name evidence="2" type="ORF">UFOPK3770_00229</name>
</gene>
<dbReference type="EMBL" id="CAESAJ010000012">
    <property type="protein sequence ID" value="CAB4331621.1"/>
    <property type="molecule type" value="Genomic_DNA"/>
</dbReference>
<dbReference type="Gene3D" id="3.20.20.70">
    <property type="entry name" value="Aldolase class I"/>
    <property type="match status" value="1"/>
</dbReference>
<dbReference type="PANTHER" id="PTHR10683">
    <property type="entry name" value="TRANSALDOLASE"/>
    <property type="match status" value="1"/>
</dbReference>
<protein>
    <submittedName>
        <fullName evidence="2">Unannotated protein</fullName>
    </submittedName>
</protein>
<keyword evidence="1" id="KW-0704">Schiff base</keyword>